<sequence>MVDKVEVGAEGRFLTVGFADGSEARFHAVWLRDNALDPATRDPGNGQRLITLGDIPAETRIASASGAGGVVTVRFAPEDKEVAFPAEWLARHVYDRAQGRAPGWCEEGVTVWDGSTGQAYRAPLSDLQGRGAVLADWLGAARATGCALSTDGPVESGALLEVVKLFGYVRETNYGTWFEVRTEVNPTNLAFTGLGLQGHTDNPYRDPVPSLQLLYCLENSAEGGESILVDGFNVAQKLRDEMPEGFDLLSRYCARFEYAGSAGVCLRTRLPMIELTPDGALRTVRFNNRSSAPIVDVPFEDMETYYAAYRRFGELVDDPANQITFKMVPGDCVLFDNRRLLHARTGYSGSGSRWLQGCYADMDGLLSTWAALQGSQKEAAE</sequence>
<dbReference type="InterPro" id="IPR038492">
    <property type="entry name" value="GBBH-like_N_sf"/>
</dbReference>
<evidence type="ECO:0000313" key="9">
    <source>
        <dbReference type="EMBL" id="SFL42452.1"/>
    </source>
</evidence>
<dbReference type="SUPFAM" id="SSF51197">
    <property type="entry name" value="Clavaminate synthase-like"/>
    <property type="match status" value="1"/>
</dbReference>
<dbReference type="Gene3D" id="3.30.2020.30">
    <property type="match status" value="1"/>
</dbReference>
<dbReference type="GO" id="GO:0045329">
    <property type="term" value="P:carnitine biosynthetic process"/>
    <property type="evidence" value="ECO:0007669"/>
    <property type="project" value="TreeGrafter"/>
</dbReference>
<dbReference type="GO" id="GO:0016706">
    <property type="term" value="F:2-oxoglutarate-dependent dioxygenase activity"/>
    <property type="evidence" value="ECO:0007669"/>
    <property type="project" value="UniProtKB-ARBA"/>
</dbReference>
<evidence type="ECO:0000256" key="6">
    <source>
        <dbReference type="ARBA" id="ARBA00023004"/>
    </source>
</evidence>
<organism evidence="9 10">
    <name type="scientific">Shimia aestuarii</name>
    <dbReference type="NCBI Taxonomy" id="254406"/>
    <lineage>
        <taxon>Bacteria</taxon>
        <taxon>Pseudomonadati</taxon>
        <taxon>Pseudomonadota</taxon>
        <taxon>Alphaproteobacteria</taxon>
        <taxon>Rhodobacterales</taxon>
        <taxon>Roseobacteraceae</taxon>
    </lineage>
</organism>
<dbReference type="RefSeq" id="WP_093090036.1">
    <property type="nucleotide sequence ID" value="NZ_FOTQ01000001.1"/>
</dbReference>
<keyword evidence="4 9" id="KW-0223">Dioxygenase</keyword>
<dbReference type="PANTHER" id="PTHR10696:SF25">
    <property type="entry name" value="OXIDOREDUCTASE AIM17-RELATED"/>
    <property type="match status" value="1"/>
</dbReference>
<evidence type="ECO:0000256" key="1">
    <source>
        <dbReference type="ARBA" id="ARBA00001954"/>
    </source>
</evidence>
<keyword evidence="10" id="KW-1185">Reference proteome</keyword>
<evidence type="ECO:0000313" key="10">
    <source>
        <dbReference type="Proteomes" id="UP000199144"/>
    </source>
</evidence>
<dbReference type="Pfam" id="PF06155">
    <property type="entry name" value="GBBH-like_N"/>
    <property type="match status" value="1"/>
</dbReference>
<dbReference type="PANTHER" id="PTHR10696">
    <property type="entry name" value="GAMMA-BUTYROBETAINE HYDROXYLASE-RELATED"/>
    <property type="match status" value="1"/>
</dbReference>
<evidence type="ECO:0000256" key="4">
    <source>
        <dbReference type="ARBA" id="ARBA00022964"/>
    </source>
</evidence>
<feature type="domain" description="TauD/TfdA-like" evidence="7">
    <location>
        <begin position="121"/>
        <end position="359"/>
    </location>
</feature>
<dbReference type="AlphaFoldDB" id="A0A1I4HJT0"/>
<dbReference type="InterPro" id="IPR010376">
    <property type="entry name" value="GBBH-like_N"/>
</dbReference>
<comment type="cofactor">
    <cofactor evidence="1">
        <name>Fe(2+)</name>
        <dbReference type="ChEBI" id="CHEBI:29033"/>
    </cofactor>
</comment>
<dbReference type="EMBL" id="FOTQ01000001">
    <property type="protein sequence ID" value="SFL42452.1"/>
    <property type="molecule type" value="Genomic_DNA"/>
</dbReference>
<dbReference type="CDD" id="cd00250">
    <property type="entry name" value="CAS_like"/>
    <property type="match status" value="1"/>
</dbReference>
<dbReference type="InterPro" id="IPR003819">
    <property type="entry name" value="TauD/TfdA-like"/>
</dbReference>
<dbReference type="OrthoDB" id="979809at2"/>
<reference evidence="9 10" key="1">
    <citation type="submission" date="2016-10" db="EMBL/GenBank/DDBJ databases">
        <authorList>
            <person name="de Groot N.N."/>
        </authorList>
    </citation>
    <scope>NUCLEOTIDE SEQUENCE [LARGE SCALE GENOMIC DNA]</scope>
    <source>
        <strain evidence="9 10">DSM 15283</strain>
    </source>
</reference>
<evidence type="ECO:0000256" key="5">
    <source>
        <dbReference type="ARBA" id="ARBA00023002"/>
    </source>
</evidence>
<dbReference type="GO" id="GO:0046872">
    <property type="term" value="F:metal ion binding"/>
    <property type="evidence" value="ECO:0007669"/>
    <property type="project" value="UniProtKB-KW"/>
</dbReference>
<dbReference type="Gene3D" id="3.60.130.10">
    <property type="entry name" value="Clavaminate synthase-like"/>
    <property type="match status" value="1"/>
</dbReference>
<name>A0A1I4HJT0_9RHOB</name>
<gene>
    <name evidence="9" type="ORF">SAMN04488042_101142</name>
</gene>
<dbReference type="Pfam" id="PF02668">
    <property type="entry name" value="TauD"/>
    <property type="match status" value="1"/>
</dbReference>
<evidence type="ECO:0000259" key="8">
    <source>
        <dbReference type="Pfam" id="PF06155"/>
    </source>
</evidence>
<evidence type="ECO:0000256" key="3">
    <source>
        <dbReference type="ARBA" id="ARBA00022723"/>
    </source>
</evidence>
<dbReference type="InterPro" id="IPR050411">
    <property type="entry name" value="AlphaKG_dependent_hydroxylases"/>
</dbReference>
<proteinExistence type="inferred from homology"/>
<evidence type="ECO:0000259" key="7">
    <source>
        <dbReference type="Pfam" id="PF02668"/>
    </source>
</evidence>
<dbReference type="STRING" id="254406.SAMN04488042_101142"/>
<feature type="domain" description="Gamma-butyrobetaine hydroxylase-like N-terminal" evidence="8">
    <location>
        <begin position="9"/>
        <end position="89"/>
    </location>
</feature>
<keyword evidence="6" id="KW-0408">Iron</keyword>
<keyword evidence="3" id="KW-0479">Metal-binding</keyword>
<protein>
    <submittedName>
        <fullName evidence="9">Gamma-butyrobetaine dioxygenase</fullName>
    </submittedName>
</protein>
<comment type="similarity">
    <text evidence="2">Belongs to the gamma-BBH/TMLD family.</text>
</comment>
<keyword evidence="5" id="KW-0560">Oxidoreductase</keyword>
<evidence type="ECO:0000256" key="2">
    <source>
        <dbReference type="ARBA" id="ARBA00008654"/>
    </source>
</evidence>
<accession>A0A1I4HJT0</accession>
<dbReference type="InterPro" id="IPR042098">
    <property type="entry name" value="TauD-like_sf"/>
</dbReference>
<dbReference type="Proteomes" id="UP000199144">
    <property type="component" value="Unassembled WGS sequence"/>
</dbReference>